<dbReference type="PANTHER" id="PTHR43351">
    <property type="entry name" value="L(+)-TARTRATE DEHYDRATASE SUBUNIT BETA"/>
    <property type="match status" value="1"/>
</dbReference>
<dbReference type="NCBIfam" id="TIGR00722">
    <property type="entry name" value="ttdA_fumA_fumB"/>
    <property type="match status" value="1"/>
</dbReference>
<dbReference type="GO" id="GO:0016829">
    <property type="term" value="F:lyase activity"/>
    <property type="evidence" value="ECO:0007669"/>
    <property type="project" value="UniProtKB-KW"/>
</dbReference>
<comment type="similarity">
    <text evidence="1">Belongs to the class-I fumarase family.</text>
</comment>
<accession>A0A0K2SJ89</accession>
<dbReference type="PATRIC" id="fig|1555112.3.peg.1348"/>
<dbReference type="KEGG" id="lpil:LIP_1303"/>
<dbReference type="InterPro" id="IPR004646">
    <property type="entry name" value="Fe-S_hydro-lyase_TtdA-typ_cat"/>
</dbReference>
<keyword evidence="6" id="KW-0456">Lyase</keyword>
<dbReference type="AlphaFoldDB" id="A0A0K2SJ89"/>
<evidence type="ECO:0000256" key="5">
    <source>
        <dbReference type="ARBA" id="ARBA00023014"/>
    </source>
</evidence>
<dbReference type="PANTHER" id="PTHR43351:SF2">
    <property type="entry name" value="L(+)-TARTRATE DEHYDRATASE SUBUNIT BETA-RELATED"/>
    <property type="match status" value="1"/>
</dbReference>
<keyword evidence="5" id="KW-0411">Iron-sulfur</keyword>
<evidence type="ECO:0000313" key="9">
    <source>
        <dbReference type="Proteomes" id="UP000065807"/>
    </source>
</evidence>
<evidence type="ECO:0000256" key="2">
    <source>
        <dbReference type="ARBA" id="ARBA00022485"/>
    </source>
</evidence>
<evidence type="ECO:0000259" key="7">
    <source>
        <dbReference type="Pfam" id="PF05681"/>
    </source>
</evidence>
<evidence type="ECO:0000256" key="6">
    <source>
        <dbReference type="ARBA" id="ARBA00023239"/>
    </source>
</evidence>
<proteinExistence type="inferred from homology"/>
<name>A0A0K2SJ89_LIMPI</name>
<dbReference type="EMBL" id="AP014924">
    <property type="protein sequence ID" value="BAS27158.1"/>
    <property type="molecule type" value="Genomic_DNA"/>
</dbReference>
<reference evidence="9" key="1">
    <citation type="submission" date="2015-07" db="EMBL/GenBank/DDBJ databases">
        <title>Complete genome sequence and phylogenetic analysis of Limnochorda pilosa.</title>
        <authorList>
            <person name="Watanabe M."/>
            <person name="Kojima H."/>
            <person name="Fukui M."/>
        </authorList>
    </citation>
    <scope>NUCLEOTIDE SEQUENCE [LARGE SCALE GENOMIC DNA]</scope>
    <source>
        <strain evidence="9">HC45</strain>
    </source>
</reference>
<keyword evidence="4" id="KW-0408">Iron</keyword>
<dbReference type="RefSeq" id="WP_198409752.1">
    <property type="nucleotide sequence ID" value="NZ_AP014924.1"/>
</dbReference>
<gene>
    <name evidence="8" type="ORF">LIP_1303</name>
</gene>
<evidence type="ECO:0000256" key="4">
    <source>
        <dbReference type="ARBA" id="ARBA00023004"/>
    </source>
</evidence>
<dbReference type="Proteomes" id="UP000065807">
    <property type="component" value="Chromosome"/>
</dbReference>
<dbReference type="STRING" id="1555112.LIP_1303"/>
<feature type="domain" description="Fe-S hydro-lyase tartrate dehydratase alpha-type catalytic" evidence="7">
    <location>
        <begin position="22"/>
        <end position="294"/>
    </location>
</feature>
<keyword evidence="2" id="KW-0004">4Fe-4S</keyword>
<dbReference type="Pfam" id="PF05681">
    <property type="entry name" value="Fumerase"/>
    <property type="match status" value="1"/>
</dbReference>
<organism evidence="8 9">
    <name type="scientific">Limnochorda pilosa</name>
    <dbReference type="NCBI Taxonomy" id="1555112"/>
    <lineage>
        <taxon>Bacteria</taxon>
        <taxon>Bacillati</taxon>
        <taxon>Bacillota</taxon>
        <taxon>Limnochordia</taxon>
        <taxon>Limnochordales</taxon>
        <taxon>Limnochordaceae</taxon>
        <taxon>Limnochorda</taxon>
    </lineage>
</organism>
<keyword evidence="3" id="KW-0479">Metal-binding</keyword>
<evidence type="ECO:0000256" key="3">
    <source>
        <dbReference type="ARBA" id="ARBA00022723"/>
    </source>
</evidence>
<dbReference type="GO" id="GO:0051539">
    <property type="term" value="F:4 iron, 4 sulfur cluster binding"/>
    <property type="evidence" value="ECO:0007669"/>
    <property type="project" value="UniProtKB-KW"/>
</dbReference>
<reference evidence="9" key="2">
    <citation type="journal article" date="2016" name="Int. J. Syst. Evol. Microbiol.">
        <title>Complete genome sequence and cell structure of Limnochorda pilosa, a Gram-negative spore-former within the phylum Firmicutes.</title>
        <authorList>
            <person name="Watanabe M."/>
            <person name="Kojima H."/>
            <person name="Fukui M."/>
        </authorList>
    </citation>
    <scope>NUCLEOTIDE SEQUENCE [LARGE SCALE GENOMIC DNA]</scope>
    <source>
        <strain evidence="9">HC45</strain>
    </source>
</reference>
<dbReference type="GO" id="GO:0046872">
    <property type="term" value="F:metal ion binding"/>
    <property type="evidence" value="ECO:0007669"/>
    <property type="project" value="UniProtKB-KW"/>
</dbReference>
<keyword evidence="9" id="KW-1185">Reference proteome</keyword>
<protein>
    <submittedName>
        <fullName evidence="8">Fumarate hydratase</fullName>
    </submittedName>
</protein>
<evidence type="ECO:0000313" key="8">
    <source>
        <dbReference type="EMBL" id="BAS27158.1"/>
    </source>
</evidence>
<sequence>MDGSASSGIRATTALDPERLQDAVLELIRRTATELPPDVKEALHRARQQEEPGSRGELAMSLILRNLELAEGRGVPACQDTGTPLFYVHHPEGVSTRRMRQAIEEALRQATARQVLRPNAVDPVTGANSGVNVGTGFPPIHFEEWDEPSVRVDLMLKGGGCENVGAQYSLPSEPLQAGRDLEGVRKVVLDCVVRAEGKGCPPGVLGVCIGGDRSSGYEESKRQLLRPLDDRNPDPALAALEERILDEANRLEIGPLGFGGRSTLLGVKVGALHRLPASYFVTVSYMCWEYRRRTLLLRGDEPPVIR</sequence>
<evidence type="ECO:0000256" key="1">
    <source>
        <dbReference type="ARBA" id="ARBA00008876"/>
    </source>
</evidence>